<accession>A0A1C7MZ52</accession>
<dbReference type="EMBL" id="LUGH01001088">
    <property type="protein sequence ID" value="OBZ81696.1"/>
    <property type="molecule type" value="Genomic_DNA"/>
</dbReference>
<feature type="domain" description="Reverse transcriptase/retrotransposon-derived protein RNase H-like" evidence="2">
    <location>
        <begin position="70"/>
        <end position="166"/>
    </location>
</feature>
<keyword evidence="1" id="KW-0511">Multifunctional enzyme</keyword>
<organism evidence="3 4">
    <name type="scientific">Choanephora cucurbitarum</name>
    <dbReference type="NCBI Taxonomy" id="101091"/>
    <lineage>
        <taxon>Eukaryota</taxon>
        <taxon>Fungi</taxon>
        <taxon>Fungi incertae sedis</taxon>
        <taxon>Mucoromycota</taxon>
        <taxon>Mucoromycotina</taxon>
        <taxon>Mucoromycetes</taxon>
        <taxon>Mucorales</taxon>
        <taxon>Mucorineae</taxon>
        <taxon>Choanephoraceae</taxon>
        <taxon>Choanephoroideae</taxon>
        <taxon>Choanephora</taxon>
    </lineage>
</organism>
<dbReference type="InterPro" id="IPR050951">
    <property type="entry name" value="Retrovirus_Pol_polyprotein"/>
</dbReference>
<dbReference type="SUPFAM" id="SSF56672">
    <property type="entry name" value="DNA/RNA polymerases"/>
    <property type="match status" value="1"/>
</dbReference>
<comment type="caution">
    <text evidence="3">The sequence shown here is derived from an EMBL/GenBank/DDBJ whole genome shotgun (WGS) entry which is preliminary data.</text>
</comment>
<gene>
    <name evidence="3" type="primary">pol_3</name>
    <name evidence="3" type="ORF">A0J61_10254</name>
</gene>
<dbReference type="Gene3D" id="3.30.70.270">
    <property type="match status" value="1"/>
</dbReference>
<dbReference type="Gene3D" id="3.10.20.370">
    <property type="match status" value="1"/>
</dbReference>
<dbReference type="InParanoid" id="A0A1C7MZ52"/>
<dbReference type="AlphaFoldDB" id="A0A1C7MZ52"/>
<evidence type="ECO:0000256" key="1">
    <source>
        <dbReference type="ARBA" id="ARBA00023268"/>
    </source>
</evidence>
<dbReference type="GO" id="GO:0003824">
    <property type="term" value="F:catalytic activity"/>
    <property type="evidence" value="ECO:0007669"/>
    <property type="project" value="UniProtKB-KW"/>
</dbReference>
<evidence type="ECO:0000259" key="2">
    <source>
        <dbReference type="Pfam" id="PF17919"/>
    </source>
</evidence>
<dbReference type="Pfam" id="PF17919">
    <property type="entry name" value="RT_RNaseH_2"/>
    <property type="match status" value="1"/>
</dbReference>
<proteinExistence type="predicted"/>
<dbReference type="InterPro" id="IPR041577">
    <property type="entry name" value="RT_RNaseH_2"/>
</dbReference>
<dbReference type="InterPro" id="IPR043128">
    <property type="entry name" value="Rev_trsase/Diguanyl_cyclase"/>
</dbReference>
<keyword evidence="4" id="KW-1185">Reference proteome</keyword>
<dbReference type="PANTHER" id="PTHR37984:SF5">
    <property type="entry name" value="PROTEIN NYNRIN-LIKE"/>
    <property type="match status" value="1"/>
</dbReference>
<name>A0A1C7MZ52_9FUNG</name>
<dbReference type="PANTHER" id="PTHR37984">
    <property type="entry name" value="PROTEIN CBG26694"/>
    <property type="match status" value="1"/>
</dbReference>
<evidence type="ECO:0000313" key="3">
    <source>
        <dbReference type="EMBL" id="OBZ81696.1"/>
    </source>
</evidence>
<sequence>MLGAIIGPQITKIDCRRLSSIHEWISCENAVQVRALMGVITYMRAYVPMISKVAAPLDALRNDPDVKNHWTELHTKSLEAVKQILLSNAVLHMPDMSKPFTLETDASLYGIAYALTQRDDHGRTVHIALLSQSLSVSQQNWHVLRRKLYACVWGLDRLRPLLFNHPRIEIHTDHEAITFLYTCKHLNRAIQGYL</sequence>
<reference evidence="3 4" key="1">
    <citation type="submission" date="2016-03" db="EMBL/GenBank/DDBJ databases">
        <title>Choanephora cucurbitarum.</title>
        <authorList>
            <person name="Min B."/>
            <person name="Park H."/>
            <person name="Park J.-H."/>
            <person name="Shin H.-D."/>
            <person name="Choi I.-G."/>
        </authorList>
    </citation>
    <scope>NUCLEOTIDE SEQUENCE [LARGE SCALE GENOMIC DNA]</scope>
    <source>
        <strain evidence="3 4">KUS-F28377</strain>
    </source>
</reference>
<dbReference type="InterPro" id="IPR043502">
    <property type="entry name" value="DNA/RNA_pol_sf"/>
</dbReference>
<dbReference type="Proteomes" id="UP000093000">
    <property type="component" value="Unassembled WGS sequence"/>
</dbReference>
<protein>
    <submittedName>
        <fullName evidence="3">Retrovirus-related Pol polyprotein from transposon opus</fullName>
    </submittedName>
</protein>
<dbReference type="OrthoDB" id="2248871at2759"/>
<dbReference type="STRING" id="101091.A0A1C7MZ52"/>
<evidence type="ECO:0000313" key="4">
    <source>
        <dbReference type="Proteomes" id="UP000093000"/>
    </source>
</evidence>